<dbReference type="Gene3D" id="3.40.50.300">
    <property type="entry name" value="P-loop containing nucleotide triphosphate hydrolases"/>
    <property type="match status" value="1"/>
</dbReference>
<dbReference type="Gene3D" id="1.25.40.10">
    <property type="entry name" value="Tetratricopeptide repeat domain"/>
    <property type="match status" value="4"/>
</dbReference>
<dbReference type="SMART" id="SM00028">
    <property type="entry name" value="TPR"/>
    <property type="match status" value="7"/>
</dbReference>
<dbReference type="SUPFAM" id="SSF52540">
    <property type="entry name" value="P-loop containing nucleoside triphosphate hydrolases"/>
    <property type="match status" value="1"/>
</dbReference>
<feature type="region of interest" description="Disordered" evidence="1">
    <location>
        <begin position="369"/>
        <end position="391"/>
    </location>
</feature>
<dbReference type="InterPro" id="IPR011990">
    <property type="entry name" value="TPR-like_helical_dom_sf"/>
</dbReference>
<sequence>MVSETGMAGTAGMAGMAGTDGREPVGTALCVACEEYADERSFPRLTGAVARMEGIAGLLEGLGIATRVVGGGNPSRAAFDGALTAWSEGWRETGAAKPAIIVWSGHGVLVEDELRLALCDLDLDLDASASADVDADVDVDVDVEQVTRGGRALGRGVSAATLVDEAVASGADQILVIIDACHDEDAVGRSLEKTLRRRAAASTAPGRATWFGIMAGCRRDETSDGGGPLLTALTEVLRSGPATTEYRSAWSAHNALVSGPELLAALGERGRGEGRTLVPAALGTGRPVFPNPRHVPGAPARPVEQLALAARGVGYQEEGWFFTGRKEVLGRIVAWLEAGGAGLFLVTGPAGCGKSAVLGRIATLADPVRREETEAHGGLREDDPDPGLHPDRSLASVHLRGLSPLQAASELARQLGLPEPRSTDDFRGGLRELSPRPVLVLDGLDDVPAEHTRAMIEELVFPLSRTARVLLGSHDRAFRSRVEEDGQGDETLSDALARLIGAGVITADLEREPHTREDIGAYVFRRCAAAGVPRERARAAGDAVAARATAVGGGFLFARLVVGALPAGTSGDADEDLWSSGLPDSVEAAFEEDLRAGPVRVRADGTELPSAARDLLTALAWSTGRGMPAGGVWEQVAGALGGRDVPYDESDVDWVLSAYGRHIVEDGENGQAVYRLHHRAFASWLAERAGPGGAEAGEVVVAALVAHIERRKAAGGREAVDPYVPRWLARHAARAGAPGIGTLRGLVERGGADTAPYLAQALRHFSARLGAEGDPDGALGAAQEALSLWEELERLSPGTHRAAVAGALRTVADRCAATGDRSGAVAPAREAVRIQRALVRSGADASLPDLASSLVALGHRVAGLGDHREALAYAQEAVGVFRELVARSPKAYRPGLAGALGDLVVRLGEAGRLRDAVPPAEEAVGVYRELAAHHPDEFLGGLASAVLGLARCFSRLGAHADALPHAEEAVRVERGVAEHHPTVPRPALAVSLRDLSVERACAGDREGALASAEEAVGIYRTLAARHPAAFRPGLAEALGSLSERLAEAGDRQGALAPAQECAHLHAKLAVEDPEAFRADLALSLDTLANRTADTGDRATALAFSREAVRVQRELTAHHRTVSLPRLAGFLHNLASHLAAAGESAAALPHVEEAVGVYRQFVPQDPSRLRPEFATALNTLSTHRAYVGDVSGALDAAQEALVVHRELAARQPDAFRPGLATALNSLATHLNSTGDPAAGLGAAEEAVALYRELAAQHPATYRPALAVALGPLARSLADLGRPERALPPAQEGVRLLRDVVVGQGEAFLPDLARSLHGLGRHLGLNDDDEGAVSAAKEAVAAYRTLALENPTAFENALISALTDLAQALVRVDDRASAVREFDEAVEEFASAHAPTARRLGVERGVFLLGCPGPLASTGVQALVTFLDEDPAPDGGADVATVRARRALRAHGDVEAVRTMWEEETFTSAPAWLALPPETLDLVGSWMFAPNWPQSRDVWSRNADVLGSEEAATALDELAYLDPRTARLHAALRRAVLAHGVTAAYDPLILTEQLAEWVECADWTESRAFLQEHPRLLTTEPPQSTPLAHVAVLDVARTEGLDAAYRLVEDRDALQAYVERALAAEDSNALLHAAAVEGEVFDDKLSSLTHAQAGMVLAGAVDDVEPGDLATLVPRAPEVIRARLLREILALSDRHVHPHGETWLRIVRALGGAV</sequence>
<dbReference type="Gene3D" id="3.40.50.1460">
    <property type="match status" value="1"/>
</dbReference>
<dbReference type="Proteomes" id="UP001596200">
    <property type="component" value="Unassembled WGS sequence"/>
</dbReference>
<gene>
    <name evidence="3" type="ORF">ACFP1B_19185</name>
</gene>
<dbReference type="Pfam" id="PF00656">
    <property type="entry name" value="Peptidase_C14"/>
    <property type="match status" value="1"/>
</dbReference>
<dbReference type="EMBL" id="JBHSPU010000017">
    <property type="protein sequence ID" value="MFC5915526.1"/>
    <property type="molecule type" value="Genomic_DNA"/>
</dbReference>
<dbReference type="InterPro" id="IPR019734">
    <property type="entry name" value="TPR_rpt"/>
</dbReference>
<evidence type="ECO:0000259" key="2">
    <source>
        <dbReference type="Pfam" id="PF00656"/>
    </source>
</evidence>
<reference evidence="4" key="1">
    <citation type="journal article" date="2019" name="Int. J. Syst. Evol. Microbiol.">
        <title>The Global Catalogue of Microorganisms (GCM) 10K type strain sequencing project: providing services to taxonomists for standard genome sequencing and annotation.</title>
        <authorList>
            <consortium name="The Broad Institute Genomics Platform"/>
            <consortium name="The Broad Institute Genome Sequencing Center for Infectious Disease"/>
            <person name="Wu L."/>
            <person name="Ma J."/>
        </authorList>
    </citation>
    <scope>NUCLEOTIDE SEQUENCE [LARGE SCALE GENOMIC DNA]</scope>
    <source>
        <strain evidence="4">JCM 4147</strain>
    </source>
</reference>
<dbReference type="SUPFAM" id="SSF48452">
    <property type="entry name" value="TPR-like"/>
    <property type="match status" value="3"/>
</dbReference>
<dbReference type="PANTHER" id="PTHR19959">
    <property type="entry name" value="KINESIN LIGHT CHAIN"/>
    <property type="match status" value="1"/>
</dbReference>
<dbReference type="InterPro" id="IPR011600">
    <property type="entry name" value="Pept_C14_caspase"/>
</dbReference>
<dbReference type="InterPro" id="IPR027417">
    <property type="entry name" value="P-loop_NTPase"/>
</dbReference>
<proteinExistence type="predicted"/>
<name>A0ABW1GKY4_9ACTN</name>
<evidence type="ECO:0000313" key="3">
    <source>
        <dbReference type="EMBL" id="MFC5915526.1"/>
    </source>
</evidence>
<keyword evidence="4" id="KW-1185">Reference proteome</keyword>
<dbReference type="RefSeq" id="WP_344516425.1">
    <property type="nucleotide sequence ID" value="NZ_BAAATU010000037.1"/>
</dbReference>
<evidence type="ECO:0000256" key="1">
    <source>
        <dbReference type="SAM" id="MobiDB-lite"/>
    </source>
</evidence>
<protein>
    <submittedName>
        <fullName evidence="3">Caspase family protein</fullName>
    </submittedName>
</protein>
<comment type="caution">
    <text evidence="3">The sequence shown here is derived from an EMBL/GenBank/DDBJ whole genome shotgun (WGS) entry which is preliminary data.</text>
</comment>
<accession>A0ABW1GKY4</accession>
<organism evidence="3 4">
    <name type="scientific">Streptomyces pulveraceus</name>
    <dbReference type="NCBI Taxonomy" id="68258"/>
    <lineage>
        <taxon>Bacteria</taxon>
        <taxon>Bacillati</taxon>
        <taxon>Actinomycetota</taxon>
        <taxon>Actinomycetes</taxon>
        <taxon>Kitasatosporales</taxon>
        <taxon>Streptomycetaceae</taxon>
        <taxon>Streptomyces</taxon>
    </lineage>
</organism>
<feature type="domain" description="Peptidase C14 caspase" evidence="2">
    <location>
        <begin position="26"/>
        <end position="258"/>
    </location>
</feature>
<evidence type="ECO:0000313" key="4">
    <source>
        <dbReference type="Proteomes" id="UP001596200"/>
    </source>
</evidence>
<dbReference type="PANTHER" id="PTHR19959:SF119">
    <property type="entry name" value="FUNGAL LIPASE-LIKE DOMAIN-CONTAINING PROTEIN"/>
    <property type="match status" value="1"/>
</dbReference>